<dbReference type="PANTHER" id="PTHR43861">
    <property type="entry name" value="TRANS-ACONITATE 2-METHYLTRANSFERASE-RELATED"/>
    <property type="match status" value="1"/>
</dbReference>
<dbReference type="Pfam" id="PF13489">
    <property type="entry name" value="Methyltransf_23"/>
    <property type="match status" value="1"/>
</dbReference>
<name>A0A150WKE1_BDEBC</name>
<gene>
    <name evidence="1" type="ORF">AZI85_02905</name>
</gene>
<evidence type="ECO:0000313" key="1">
    <source>
        <dbReference type="EMBL" id="KYG64388.1"/>
    </source>
</evidence>
<dbReference type="Gene3D" id="1.10.150.290">
    <property type="entry name" value="S-adenosyl-L-methionine-dependent methyltransferases"/>
    <property type="match status" value="1"/>
</dbReference>
<proteinExistence type="predicted"/>
<dbReference type="Gene3D" id="3.40.50.150">
    <property type="entry name" value="Vaccinia Virus protein VP39"/>
    <property type="match status" value="1"/>
</dbReference>
<dbReference type="Proteomes" id="UP000075391">
    <property type="component" value="Unassembled WGS sequence"/>
</dbReference>
<sequence length="271" mass="31807">MEVSLKPRTLSMSKDTWNPQQYHKFLNERSQPFFDLMDMVDGKSSLRRIVDLGCGAGDLTEVLHQKMHAQETWGFDTSDAMLEKAKSISVEGLHFKKESIENIRQHGKFDLIFSNAAIQWCDNHPALYKDLKDSLQPQGQLAVQMPMNHDYPTHVLAVRMSEEEKWLKLLNGESYKQHLTMLTPETYASLLFKLGFKEQKVLQRVYAHVMNSREDVISWVQGSLLTYFQSRLSAQDFADFTKEYRERLFQELPDDKPFFYPFKRILMWARI</sequence>
<reference evidence="1 2" key="1">
    <citation type="submission" date="2016-03" db="EMBL/GenBank/DDBJ databases">
        <authorList>
            <person name="Ploux O."/>
        </authorList>
    </citation>
    <scope>NUCLEOTIDE SEQUENCE [LARGE SCALE GENOMIC DNA]</scope>
    <source>
        <strain evidence="1 2">BER2</strain>
    </source>
</reference>
<dbReference type="CDD" id="cd02440">
    <property type="entry name" value="AdoMet_MTases"/>
    <property type="match status" value="1"/>
</dbReference>
<dbReference type="InterPro" id="IPR023149">
    <property type="entry name" value="Trans_acon_MeTrfase_C"/>
</dbReference>
<comment type="caution">
    <text evidence="1">The sequence shown here is derived from an EMBL/GenBank/DDBJ whole genome shotgun (WGS) entry which is preliminary data.</text>
</comment>
<dbReference type="InterPro" id="IPR029063">
    <property type="entry name" value="SAM-dependent_MTases_sf"/>
</dbReference>
<protein>
    <submittedName>
        <fullName evidence="1">Uncharacterized protein</fullName>
    </submittedName>
</protein>
<dbReference type="SUPFAM" id="SSF53335">
    <property type="entry name" value="S-adenosyl-L-methionine-dependent methyltransferases"/>
    <property type="match status" value="1"/>
</dbReference>
<dbReference type="GO" id="GO:0030798">
    <property type="term" value="F:trans-aconitate 2-methyltransferase activity"/>
    <property type="evidence" value="ECO:0007669"/>
    <property type="project" value="InterPro"/>
</dbReference>
<dbReference type="PANTHER" id="PTHR43861:SF1">
    <property type="entry name" value="TRANS-ACONITATE 2-METHYLTRANSFERASE"/>
    <property type="match status" value="1"/>
</dbReference>
<evidence type="ECO:0000313" key="2">
    <source>
        <dbReference type="Proteomes" id="UP000075391"/>
    </source>
</evidence>
<dbReference type="EMBL" id="LUKF01000012">
    <property type="protein sequence ID" value="KYG64388.1"/>
    <property type="molecule type" value="Genomic_DNA"/>
</dbReference>
<organism evidence="1 2">
    <name type="scientific">Bdellovibrio bacteriovorus</name>
    <dbReference type="NCBI Taxonomy" id="959"/>
    <lineage>
        <taxon>Bacteria</taxon>
        <taxon>Pseudomonadati</taxon>
        <taxon>Bdellovibrionota</taxon>
        <taxon>Bdellovibrionia</taxon>
        <taxon>Bdellovibrionales</taxon>
        <taxon>Pseudobdellovibrionaceae</taxon>
        <taxon>Bdellovibrio</taxon>
    </lineage>
</organism>
<accession>A0A150WKE1</accession>
<dbReference type="AlphaFoldDB" id="A0A150WKE1"/>